<evidence type="ECO:0000259" key="3">
    <source>
        <dbReference type="PROSITE" id="PS50035"/>
    </source>
</evidence>
<accession>A0A914XVW2</accession>
<dbReference type="SMART" id="SM00155">
    <property type="entry name" value="PLDc"/>
    <property type="match status" value="1"/>
</dbReference>
<sequence>MHPALLAGLVSGIVSALVTSGVWVGVYFVAVKSDATTTTMAPTTTSIPPLTSSMPSTQLPPSVSSSSSQSSTMSSPSTQPPPPTPSIYEAGTTTPRPPPPTQPPIPPSTPCMSSCEFHYAESIPYNLTYAHGSVKDSTIDHWQRLLAISNKSIDIASYYWSLLPNDVDGADYSAEPGTAIFNNLMAAGKRGVAIRIAQNYQEGGYPDTIMLEKQNLAQVRTLNFDDWLGGGILHTKFWNVDGQHFYVGSANLDWRSLTQVKELGVVVYNCPCLSMDLNKIFEVYWTMGIPNQKLPGSWPNSLATMYNAQLPHFVQLNSEQSAVYLSSSPPPFLPQGRQNDLTAIQLVIQNAKKFVNIAVMDYVPATLYQQENVYWSEIDNALRHAAYDRFITVRLLMSKWPHTSKEFFGFLNSLADINDHTPCQSFVNRTCVNPGAVQVKI</sequence>
<proteinExistence type="inferred from homology"/>
<feature type="region of interest" description="Disordered" evidence="2">
    <location>
        <begin position="39"/>
        <end position="109"/>
    </location>
</feature>
<evidence type="ECO:0000256" key="2">
    <source>
        <dbReference type="SAM" id="MobiDB-lite"/>
    </source>
</evidence>
<evidence type="ECO:0000313" key="4">
    <source>
        <dbReference type="Proteomes" id="UP000887566"/>
    </source>
</evidence>
<dbReference type="AlphaFoldDB" id="A0A914XVW2"/>
<feature type="compositionally biased region" description="Pro residues" evidence="2">
    <location>
        <begin position="95"/>
        <end position="109"/>
    </location>
</feature>
<comment type="similarity">
    <text evidence="1">Belongs to the phospholipase D family.</text>
</comment>
<dbReference type="WBParaSite" id="PSAMB.scaffold9972size4469.g32923.t1">
    <property type="protein sequence ID" value="PSAMB.scaffold9972size4469.g32923.t1"/>
    <property type="gene ID" value="PSAMB.scaffold9972size4469.g32923"/>
</dbReference>
<dbReference type="SUPFAM" id="SSF56024">
    <property type="entry name" value="Phospholipase D/nuclease"/>
    <property type="match status" value="2"/>
</dbReference>
<dbReference type="Proteomes" id="UP000887566">
    <property type="component" value="Unplaced"/>
</dbReference>
<dbReference type="InterPro" id="IPR001736">
    <property type="entry name" value="PLipase_D/transphosphatidylase"/>
</dbReference>
<dbReference type="Gene3D" id="3.30.870.10">
    <property type="entry name" value="Endonuclease Chain A"/>
    <property type="match status" value="2"/>
</dbReference>
<dbReference type="PANTHER" id="PTHR10185:SF12">
    <property type="entry name" value="PLD PHOSPHODIESTERASE DOMAIN-CONTAINING PROTEIN"/>
    <property type="match status" value="1"/>
</dbReference>
<protein>
    <submittedName>
        <fullName evidence="5">PLD phosphodiesterase domain-containing protein</fullName>
    </submittedName>
</protein>
<dbReference type="PANTHER" id="PTHR10185">
    <property type="entry name" value="PHOSPHOLIPASE D - RELATED"/>
    <property type="match status" value="1"/>
</dbReference>
<dbReference type="InterPro" id="IPR032803">
    <property type="entry name" value="PLDc_3"/>
</dbReference>
<feature type="compositionally biased region" description="Low complexity" evidence="2">
    <location>
        <begin position="39"/>
        <end position="77"/>
    </location>
</feature>
<evidence type="ECO:0000256" key="1">
    <source>
        <dbReference type="ARBA" id="ARBA00008664"/>
    </source>
</evidence>
<organism evidence="4 5">
    <name type="scientific">Plectus sambesii</name>
    <dbReference type="NCBI Taxonomy" id="2011161"/>
    <lineage>
        <taxon>Eukaryota</taxon>
        <taxon>Metazoa</taxon>
        <taxon>Ecdysozoa</taxon>
        <taxon>Nematoda</taxon>
        <taxon>Chromadorea</taxon>
        <taxon>Plectida</taxon>
        <taxon>Plectina</taxon>
        <taxon>Plectoidea</taxon>
        <taxon>Plectidae</taxon>
        <taxon>Plectus</taxon>
    </lineage>
</organism>
<feature type="domain" description="PLD phosphodiesterase" evidence="3">
    <location>
        <begin position="229"/>
        <end position="256"/>
    </location>
</feature>
<dbReference type="GO" id="GO:0003824">
    <property type="term" value="F:catalytic activity"/>
    <property type="evidence" value="ECO:0007669"/>
    <property type="project" value="InterPro"/>
</dbReference>
<reference evidence="5" key="1">
    <citation type="submission" date="2022-11" db="UniProtKB">
        <authorList>
            <consortium name="WormBaseParasite"/>
        </authorList>
    </citation>
    <scope>IDENTIFICATION</scope>
</reference>
<keyword evidence="4" id="KW-1185">Reference proteome</keyword>
<name>A0A914XVW2_9BILA</name>
<dbReference type="Pfam" id="PF13918">
    <property type="entry name" value="PLDc_3"/>
    <property type="match status" value="1"/>
</dbReference>
<dbReference type="PROSITE" id="PS50035">
    <property type="entry name" value="PLD"/>
    <property type="match status" value="1"/>
</dbReference>
<evidence type="ECO:0000313" key="5">
    <source>
        <dbReference type="WBParaSite" id="PSAMB.scaffold9972size4469.g32923.t1"/>
    </source>
</evidence>
<dbReference type="InterPro" id="IPR050874">
    <property type="entry name" value="Diverse_PLD-related"/>
</dbReference>
<dbReference type="CDD" id="cd09106">
    <property type="entry name" value="PLDc_vPLD3_4_5_like_1"/>
    <property type="match status" value="1"/>
</dbReference>